<evidence type="ECO:0008006" key="4">
    <source>
        <dbReference type="Google" id="ProtNLM"/>
    </source>
</evidence>
<feature type="signal peptide" evidence="1">
    <location>
        <begin position="1"/>
        <end position="17"/>
    </location>
</feature>
<keyword evidence="1" id="KW-0732">Signal</keyword>
<accession>Q46KN2</accession>
<keyword evidence="3" id="KW-1185">Reference proteome</keyword>
<dbReference type="PhylomeDB" id="Q46KN2"/>
<organism evidence="2 3">
    <name type="scientific">Prochlorococcus marinus (strain NATL2A)</name>
    <dbReference type="NCBI Taxonomy" id="59920"/>
    <lineage>
        <taxon>Bacteria</taxon>
        <taxon>Bacillati</taxon>
        <taxon>Cyanobacteriota</taxon>
        <taxon>Cyanophyceae</taxon>
        <taxon>Synechococcales</taxon>
        <taxon>Prochlorococcaceae</taxon>
        <taxon>Prochlorococcus</taxon>
    </lineage>
</organism>
<proteinExistence type="predicted"/>
<protein>
    <recommendedName>
        <fullName evidence="4">Lipoprotein</fullName>
    </recommendedName>
</protein>
<dbReference type="EMBL" id="CP000095">
    <property type="protein sequence ID" value="AAZ57946.1"/>
    <property type="molecule type" value="Genomic_DNA"/>
</dbReference>
<feature type="chain" id="PRO_5004232393" description="Lipoprotein" evidence="1">
    <location>
        <begin position="18"/>
        <end position="84"/>
    </location>
</feature>
<sequence length="84" mass="9740">MMTRLFLLILFIVLISACTKTSTEVGTYKAKPISSTQKQRETCLDWYAYRIDTAKTIELLNLKTEKESDLMVYCEFFKNVADTN</sequence>
<reference evidence="2 3" key="1">
    <citation type="journal article" date="2007" name="PLoS Genet.">
        <title>Patterns and implications of gene gain and loss in the evolution of Prochlorococcus.</title>
        <authorList>
            <person name="Kettler G.C."/>
            <person name="Martiny A.C."/>
            <person name="Huang K."/>
            <person name="Zucker J."/>
            <person name="Coleman M.L."/>
            <person name="Rodrigue S."/>
            <person name="Chen F."/>
            <person name="Lapidus A."/>
            <person name="Ferriera S."/>
            <person name="Johnson J."/>
            <person name="Steglich C."/>
            <person name="Church G.M."/>
            <person name="Richardson P."/>
            <person name="Chisholm S.W."/>
        </authorList>
    </citation>
    <scope>NUCLEOTIDE SEQUENCE [LARGE SCALE GENOMIC DNA]</scope>
    <source>
        <strain evidence="2 3">NATL2A</strain>
    </source>
</reference>
<dbReference type="AlphaFoldDB" id="Q46KN2"/>
<dbReference type="HOGENOM" id="CLU_2539861_0_0_3"/>
<dbReference type="Proteomes" id="UP000002535">
    <property type="component" value="Chromosome"/>
</dbReference>
<evidence type="ECO:0000256" key="1">
    <source>
        <dbReference type="SAM" id="SignalP"/>
    </source>
</evidence>
<dbReference type="KEGG" id="pmn:PMN2A_0454"/>
<dbReference type="PROSITE" id="PS51257">
    <property type="entry name" value="PROKAR_LIPOPROTEIN"/>
    <property type="match status" value="1"/>
</dbReference>
<evidence type="ECO:0000313" key="3">
    <source>
        <dbReference type="Proteomes" id="UP000002535"/>
    </source>
</evidence>
<name>Q46KN2_PROMT</name>
<gene>
    <name evidence="2" type="ordered locus">PMN2A_0454</name>
</gene>
<evidence type="ECO:0000313" key="2">
    <source>
        <dbReference type="EMBL" id="AAZ57946.1"/>
    </source>
</evidence>